<keyword evidence="6" id="KW-1185">Reference proteome</keyword>
<dbReference type="InterPro" id="IPR017900">
    <property type="entry name" value="4Fe4S_Fe_S_CS"/>
</dbReference>
<dbReference type="InterPro" id="IPR023210">
    <property type="entry name" value="NADP_OxRdtase_dom"/>
</dbReference>
<accession>A0A415E5F8</accession>
<comment type="caution">
    <text evidence="5">The sequence shown here is derived from an EMBL/GenBank/DDBJ whole genome shotgun (WGS) entry which is preliminary data.</text>
</comment>
<dbReference type="AlphaFoldDB" id="A0A415E5F8"/>
<dbReference type="InterPro" id="IPR017896">
    <property type="entry name" value="4Fe4S_Fe-S-bd"/>
</dbReference>
<dbReference type="GO" id="GO:0046872">
    <property type="term" value="F:metal ion binding"/>
    <property type="evidence" value="ECO:0007669"/>
    <property type="project" value="UniProtKB-KW"/>
</dbReference>
<sequence>MNYTEFKDKKISRLGFGTMRLPMDDQGKINYAAGQEMIDYALANGINYIDTAYKYHEGESEDFVGAALAKHQRTSYYLADKLPTWLCSTEDDARKIFEDQLLKCRTDYFDFYLLHSLDEESWPNVPRLHMIEYLREEKAAGRIRHLGASFHCGPDLLRQVLTDYGQDLEFIQLQLNYMDWDLYGAKELYQIAREFDTPVVVMEPLRGGMLANPLSETARKVLDGTDTGASYASYALRFINELPGILCTLSGMSTLAQMKENIEIFNGPAMIDKEKEAISEAVKVLQADILVPCTGCNYCYECPSGVKIPEIFKMYNEAASKGFHWIWGSLSGQYNKCTPNAKDCIECGACESHCPQKISIIDKLKEIDAKYAQLAEMGE</sequence>
<keyword evidence="3" id="KW-0411">Iron-sulfur</keyword>
<dbReference type="PROSITE" id="PS00198">
    <property type="entry name" value="4FE4S_FER_1"/>
    <property type="match status" value="1"/>
</dbReference>
<evidence type="ECO:0000259" key="4">
    <source>
        <dbReference type="PROSITE" id="PS51379"/>
    </source>
</evidence>
<dbReference type="Gene3D" id="3.20.20.100">
    <property type="entry name" value="NADP-dependent oxidoreductase domain"/>
    <property type="match status" value="1"/>
</dbReference>
<dbReference type="PANTHER" id="PTHR43312">
    <property type="entry name" value="D-THREO-ALDOSE 1-DEHYDROGENASE"/>
    <property type="match status" value="1"/>
</dbReference>
<feature type="domain" description="4Fe-4S ferredoxin-type" evidence="4">
    <location>
        <begin position="335"/>
        <end position="363"/>
    </location>
</feature>
<evidence type="ECO:0000256" key="1">
    <source>
        <dbReference type="ARBA" id="ARBA00022723"/>
    </source>
</evidence>
<dbReference type="PROSITE" id="PS51379">
    <property type="entry name" value="4FE4S_FER_2"/>
    <property type="match status" value="1"/>
</dbReference>
<reference evidence="5 6" key="1">
    <citation type="submission" date="2018-08" db="EMBL/GenBank/DDBJ databases">
        <title>A genome reference for cultivated species of the human gut microbiota.</title>
        <authorList>
            <person name="Zou Y."/>
            <person name="Xue W."/>
            <person name="Luo G."/>
        </authorList>
    </citation>
    <scope>NUCLEOTIDE SEQUENCE [LARGE SCALE GENOMIC DNA]</scope>
    <source>
        <strain evidence="5 6">AM07-24</strain>
    </source>
</reference>
<dbReference type="SUPFAM" id="SSF46548">
    <property type="entry name" value="alpha-helical ferredoxin"/>
    <property type="match status" value="1"/>
</dbReference>
<dbReference type="SUPFAM" id="SSF51430">
    <property type="entry name" value="NAD(P)-linked oxidoreductase"/>
    <property type="match status" value="1"/>
</dbReference>
<evidence type="ECO:0000256" key="3">
    <source>
        <dbReference type="ARBA" id="ARBA00023014"/>
    </source>
</evidence>
<protein>
    <submittedName>
        <fullName evidence="5">Aldo/keto reductase</fullName>
    </submittedName>
</protein>
<keyword evidence="2" id="KW-0408">Iron</keyword>
<dbReference type="STRING" id="1776384.GCA_900086585_02227"/>
<dbReference type="Pfam" id="PF00248">
    <property type="entry name" value="Aldo_ket_red"/>
    <property type="match status" value="1"/>
</dbReference>
<evidence type="ECO:0000313" key="5">
    <source>
        <dbReference type="EMBL" id="RHJ89001.1"/>
    </source>
</evidence>
<keyword evidence="1" id="KW-0479">Metal-binding</keyword>
<proteinExistence type="predicted"/>
<evidence type="ECO:0000313" key="6">
    <source>
        <dbReference type="Proteomes" id="UP000284841"/>
    </source>
</evidence>
<dbReference type="Proteomes" id="UP000284841">
    <property type="component" value="Unassembled WGS sequence"/>
</dbReference>
<dbReference type="CDD" id="cd19096">
    <property type="entry name" value="AKR_Fe-S_oxidoreductase"/>
    <property type="match status" value="1"/>
</dbReference>
<organism evidence="5 6">
    <name type="scientific">Emergencia timonensis</name>
    <dbReference type="NCBI Taxonomy" id="1776384"/>
    <lineage>
        <taxon>Bacteria</taxon>
        <taxon>Bacillati</taxon>
        <taxon>Bacillota</taxon>
        <taxon>Clostridia</taxon>
        <taxon>Peptostreptococcales</taxon>
        <taxon>Anaerovoracaceae</taxon>
        <taxon>Emergencia</taxon>
    </lineage>
</organism>
<dbReference type="InterPro" id="IPR036812">
    <property type="entry name" value="NAD(P)_OxRdtase_dom_sf"/>
</dbReference>
<dbReference type="InterPro" id="IPR053135">
    <property type="entry name" value="AKR2_Oxidoreductase"/>
</dbReference>
<evidence type="ECO:0000256" key="2">
    <source>
        <dbReference type="ARBA" id="ARBA00023004"/>
    </source>
</evidence>
<name>A0A415E5F8_9FIRM</name>
<gene>
    <name evidence="5" type="ORF">DW099_00025</name>
</gene>
<dbReference type="RefSeq" id="WP_118333016.1">
    <property type="nucleotide sequence ID" value="NZ_AP025567.1"/>
</dbReference>
<dbReference type="GO" id="GO:0051536">
    <property type="term" value="F:iron-sulfur cluster binding"/>
    <property type="evidence" value="ECO:0007669"/>
    <property type="project" value="UniProtKB-KW"/>
</dbReference>
<dbReference type="OrthoDB" id="9773828at2"/>
<dbReference type="Pfam" id="PF13187">
    <property type="entry name" value="Fer4_9"/>
    <property type="match status" value="1"/>
</dbReference>
<dbReference type="PANTHER" id="PTHR43312:SF2">
    <property type="entry name" value="OXIDOREDUCTASE"/>
    <property type="match status" value="1"/>
</dbReference>
<dbReference type="EMBL" id="QRMS01000001">
    <property type="protein sequence ID" value="RHJ89001.1"/>
    <property type="molecule type" value="Genomic_DNA"/>
</dbReference>